<dbReference type="Gene3D" id="2.20.70.10">
    <property type="match status" value="1"/>
</dbReference>
<dbReference type="InterPro" id="IPR001202">
    <property type="entry name" value="WW_dom"/>
</dbReference>
<keyword evidence="7" id="KW-1185">Reference proteome</keyword>
<dbReference type="Gene3D" id="1.10.238.10">
    <property type="entry name" value="EF-hand"/>
    <property type="match status" value="1"/>
</dbReference>
<feature type="transmembrane region" description="Helical" evidence="3">
    <location>
        <begin position="6"/>
        <end position="25"/>
    </location>
</feature>
<keyword evidence="3" id="KW-0472">Membrane</keyword>
<dbReference type="EMBL" id="BRYB01000994">
    <property type="protein sequence ID" value="GMI41336.1"/>
    <property type="molecule type" value="Genomic_DNA"/>
</dbReference>
<feature type="compositionally biased region" description="Low complexity" evidence="2">
    <location>
        <begin position="618"/>
        <end position="627"/>
    </location>
</feature>
<evidence type="ECO:0008006" key="8">
    <source>
        <dbReference type="Google" id="ProtNLM"/>
    </source>
</evidence>
<evidence type="ECO:0000256" key="2">
    <source>
        <dbReference type="SAM" id="MobiDB-lite"/>
    </source>
</evidence>
<protein>
    <recommendedName>
        <fullName evidence="8">Calmodulin</fullName>
    </recommendedName>
</protein>
<dbReference type="InterPro" id="IPR018247">
    <property type="entry name" value="EF_Hand_1_Ca_BS"/>
</dbReference>
<keyword evidence="3" id="KW-1133">Transmembrane helix</keyword>
<dbReference type="Pfam" id="PF13202">
    <property type="entry name" value="EF-hand_5"/>
    <property type="match status" value="2"/>
</dbReference>
<evidence type="ECO:0000313" key="6">
    <source>
        <dbReference type="EMBL" id="GMI41336.1"/>
    </source>
</evidence>
<sequence>MGRSNPLVVPAVVAGAVAVGILYMGSKYQKRQNKKALLRKQSLRERSASAADASTPSPPKALQPRPPSSDSSVDFFEGDTVVLEELNTPTAPSAKEVSALAAGLSVSKEVASKMLTDPLPEGWKVCKLVEIQHSEDELLSSEPTDIHSVYYFNFRTGESSWDHPLVTRYKEEHKSDLPSAETAKVFEVVDDEITATATMIMKAFDVNKDGVLSKKEFTSGLKKADPSSELGKHLVELFGMNWRAKSNILSIFNEIDENHDGQLELEELKHYITRLDESTQASKQLVARRMSTCEDEDMERALFDKYAGKDGLLKFSDFSRLWKELGSELTGKPFTQKQCNKWAKKTLKKLGGDSESGVDFDSFKSLTASGPLFEIVTRRLVFQDDIFWVIASQMKSDLAKAGVTLKKSASTTVHTNADSFAALIMDELPLLLLHAEDGHALSAPDSVHSVRLNAQVALHYFAHRIVVDKTPAGKPIYARFNFHLKLTRKAVHNKKRVGKDAASFVFETVSDEDLLSMTPQPPPTYIEAVERSKCTFSDASDASVKGSINAVGGRFQTSMLNLEVQMVSRPDAAPVVGAAKLGLSVASVRESMRRTMANLVPASRRGSARSSPGPPPARSLGRSGSPSSPSPGSPGSNLAILAKRGGVGPSPLERKSGAFHRPSGASPKQSKLSSLKYRNESDAVLRHVCNAVINLHHRFARYEELEEEQQQNFFKEVMRIPPPITASESAALEKCVKMGLKEWKRIKNSPLDTGEYYQHLMGGQAVYAKAVVTVDTSVEQATAWLLDFVAKARVDMHQAHNGFLFRKRIKIEGSRSNIFCSGIRMPIGFGNR</sequence>
<dbReference type="Proteomes" id="UP001165060">
    <property type="component" value="Unassembled WGS sequence"/>
</dbReference>
<feature type="domain" description="EF-hand" evidence="5">
    <location>
        <begin position="192"/>
        <end position="227"/>
    </location>
</feature>
<gene>
    <name evidence="6" type="ORF">TeGR_g12021</name>
</gene>
<evidence type="ECO:0000256" key="3">
    <source>
        <dbReference type="SAM" id="Phobius"/>
    </source>
</evidence>
<dbReference type="CDD" id="cd00201">
    <property type="entry name" value="WW"/>
    <property type="match status" value="1"/>
</dbReference>
<dbReference type="InterPro" id="IPR002048">
    <property type="entry name" value="EF_hand_dom"/>
</dbReference>
<evidence type="ECO:0000259" key="5">
    <source>
        <dbReference type="PROSITE" id="PS50222"/>
    </source>
</evidence>
<evidence type="ECO:0000313" key="7">
    <source>
        <dbReference type="Proteomes" id="UP001165060"/>
    </source>
</evidence>
<evidence type="ECO:0000259" key="4">
    <source>
        <dbReference type="PROSITE" id="PS50020"/>
    </source>
</evidence>
<keyword evidence="3" id="KW-0812">Transmembrane</keyword>
<dbReference type="SMART" id="SM00054">
    <property type="entry name" value="EFh"/>
    <property type="match status" value="2"/>
</dbReference>
<feature type="region of interest" description="Disordered" evidence="2">
    <location>
        <begin position="30"/>
        <end position="74"/>
    </location>
</feature>
<name>A0ABQ6N5X7_9STRA</name>
<feature type="domain" description="WW" evidence="4">
    <location>
        <begin position="117"/>
        <end position="166"/>
    </location>
</feature>
<proteinExistence type="predicted"/>
<dbReference type="PROSITE" id="PS00018">
    <property type="entry name" value="EF_HAND_1"/>
    <property type="match status" value="2"/>
</dbReference>
<organism evidence="6 7">
    <name type="scientific">Tetraparma gracilis</name>
    <dbReference type="NCBI Taxonomy" id="2962635"/>
    <lineage>
        <taxon>Eukaryota</taxon>
        <taxon>Sar</taxon>
        <taxon>Stramenopiles</taxon>
        <taxon>Ochrophyta</taxon>
        <taxon>Bolidophyceae</taxon>
        <taxon>Parmales</taxon>
        <taxon>Triparmaceae</taxon>
        <taxon>Tetraparma</taxon>
    </lineage>
</organism>
<keyword evidence="1" id="KW-0106">Calcium</keyword>
<evidence type="ECO:0000256" key="1">
    <source>
        <dbReference type="ARBA" id="ARBA00022837"/>
    </source>
</evidence>
<dbReference type="InterPro" id="IPR011992">
    <property type="entry name" value="EF-hand-dom_pair"/>
</dbReference>
<dbReference type="PROSITE" id="PS50222">
    <property type="entry name" value="EF_HAND_2"/>
    <property type="match status" value="2"/>
</dbReference>
<dbReference type="SUPFAM" id="SSF47473">
    <property type="entry name" value="EF-hand"/>
    <property type="match status" value="1"/>
</dbReference>
<feature type="compositionally biased region" description="Pro residues" evidence="2">
    <location>
        <begin position="56"/>
        <end position="67"/>
    </location>
</feature>
<comment type="caution">
    <text evidence="6">The sequence shown here is derived from an EMBL/GenBank/DDBJ whole genome shotgun (WGS) entry which is preliminary data.</text>
</comment>
<feature type="compositionally biased region" description="Low complexity" evidence="2">
    <location>
        <begin position="601"/>
        <end position="611"/>
    </location>
</feature>
<reference evidence="6 7" key="1">
    <citation type="journal article" date="2023" name="Commun. Biol.">
        <title>Genome analysis of Parmales, the sister group of diatoms, reveals the evolutionary specialization of diatoms from phago-mixotrophs to photoautotrophs.</title>
        <authorList>
            <person name="Ban H."/>
            <person name="Sato S."/>
            <person name="Yoshikawa S."/>
            <person name="Yamada K."/>
            <person name="Nakamura Y."/>
            <person name="Ichinomiya M."/>
            <person name="Sato N."/>
            <person name="Blanc-Mathieu R."/>
            <person name="Endo H."/>
            <person name="Kuwata A."/>
            <person name="Ogata H."/>
        </authorList>
    </citation>
    <scope>NUCLEOTIDE SEQUENCE [LARGE SCALE GENOMIC DNA]</scope>
</reference>
<accession>A0ABQ6N5X7</accession>
<feature type="domain" description="EF-hand" evidence="5">
    <location>
        <begin position="243"/>
        <end position="278"/>
    </location>
</feature>
<feature type="region of interest" description="Disordered" evidence="2">
    <location>
        <begin position="598"/>
        <end position="675"/>
    </location>
</feature>
<dbReference type="PROSITE" id="PS50020">
    <property type="entry name" value="WW_DOMAIN_2"/>
    <property type="match status" value="1"/>
</dbReference>